<evidence type="ECO:0000256" key="2">
    <source>
        <dbReference type="ARBA" id="ARBA00022777"/>
    </source>
</evidence>
<dbReference type="GO" id="GO:0016020">
    <property type="term" value="C:membrane"/>
    <property type="evidence" value="ECO:0007669"/>
    <property type="project" value="InterPro"/>
</dbReference>
<keyword evidence="4" id="KW-0812">Transmembrane</keyword>
<feature type="transmembrane region" description="Helical" evidence="4">
    <location>
        <begin position="133"/>
        <end position="151"/>
    </location>
</feature>
<feature type="transmembrane region" description="Helical" evidence="4">
    <location>
        <begin position="110"/>
        <end position="128"/>
    </location>
</feature>
<dbReference type="GO" id="GO:0046983">
    <property type="term" value="F:protein dimerization activity"/>
    <property type="evidence" value="ECO:0007669"/>
    <property type="project" value="InterPro"/>
</dbReference>
<evidence type="ECO:0000256" key="3">
    <source>
        <dbReference type="ARBA" id="ARBA00023012"/>
    </source>
</evidence>
<feature type="transmembrane region" description="Helical" evidence="4">
    <location>
        <begin position="25"/>
        <end position="42"/>
    </location>
</feature>
<feature type="transmembrane region" description="Helical" evidence="4">
    <location>
        <begin position="57"/>
        <end position="80"/>
    </location>
</feature>
<dbReference type="PANTHER" id="PTHR24421:SF63">
    <property type="entry name" value="SENSOR HISTIDINE KINASE DESK"/>
    <property type="match status" value="1"/>
</dbReference>
<dbReference type="CDD" id="cd16917">
    <property type="entry name" value="HATPase_UhpB-NarQ-NarX-like"/>
    <property type="match status" value="1"/>
</dbReference>
<keyword evidence="1" id="KW-0808">Transferase</keyword>
<evidence type="ECO:0000259" key="5">
    <source>
        <dbReference type="Pfam" id="PF07730"/>
    </source>
</evidence>
<dbReference type="EMBL" id="JAFCNB010000010">
    <property type="protein sequence ID" value="MBP2705982.1"/>
    <property type="molecule type" value="Genomic_DNA"/>
</dbReference>
<keyword evidence="2 6" id="KW-0418">Kinase</keyword>
<keyword evidence="4" id="KW-0472">Membrane</keyword>
<dbReference type="Proteomes" id="UP000674234">
    <property type="component" value="Unassembled WGS sequence"/>
</dbReference>
<evidence type="ECO:0000256" key="1">
    <source>
        <dbReference type="ARBA" id="ARBA00022679"/>
    </source>
</evidence>
<organism evidence="6 7">
    <name type="scientific">Microbispora oryzae</name>
    <dbReference type="NCBI Taxonomy" id="2806554"/>
    <lineage>
        <taxon>Bacteria</taxon>
        <taxon>Bacillati</taxon>
        <taxon>Actinomycetota</taxon>
        <taxon>Actinomycetes</taxon>
        <taxon>Streptosporangiales</taxon>
        <taxon>Streptosporangiaceae</taxon>
        <taxon>Microbispora</taxon>
    </lineage>
</organism>
<gene>
    <name evidence="6" type="ORF">JOL79_19425</name>
</gene>
<keyword evidence="4" id="KW-1133">Transmembrane helix</keyword>
<accession>A0A940WMA7</accession>
<feature type="transmembrane region" description="Helical" evidence="4">
    <location>
        <begin position="163"/>
        <end position="181"/>
    </location>
</feature>
<name>A0A940WMA7_9ACTN</name>
<dbReference type="Pfam" id="PF07730">
    <property type="entry name" value="HisKA_3"/>
    <property type="match status" value="1"/>
</dbReference>
<keyword evidence="3" id="KW-0902">Two-component regulatory system</keyword>
<dbReference type="Gene3D" id="3.30.565.10">
    <property type="entry name" value="Histidine kinase-like ATPase, C-terminal domain"/>
    <property type="match status" value="1"/>
</dbReference>
<dbReference type="PANTHER" id="PTHR24421">
    <property type="entry name" value="NITRATE/NITRITE SENSOR PROTEIN NARX-RELATED"/>
    <property type="match status" value="1"/>
</dbReference>
<reference evidence="6" key="1">
    <citation type="submission" date="2021-02" db="EMBL/GenBank/DDBJ databases">
        <title>Draft genome sequence of Microbispora sp. RL4-1S isolated from rice leaves in Thailand.</title>
        <authorList>
            <person name="Muangham S."/>
            <person name="Duangmal K."/>
        </authorList>
    </citation>
    <scope>NUCLEOTIDE SEQUENCE</scope>
    <source>
        <strain evidence="6">RL4-1S</strain>
    </source>
</reference>
<protein>
    <submittedName>
        <fullName evidence="6">Sensor histidine kinase</fullName>
    </submittedName>
</protein>
<evidence type="ECO:0000313" key="7">
    <source>
        <dbReference type="Proteomes" id="UP000674234"/>
    </source>
</evidence>
<sequence>MGDQGVWGRSAWPVWNPARVGSRSAHIRGIIVLSLLLLWPLWEALGPDGVWPDSLPLRIAIGAVTVLYAAGWLGAMIAGVRLPPRRRIVLLGALFVLAAVAALLRDGPFFLGHAGVFGFVLAVAAWLLPARWGVLLGLATWAVQVFVHWAAPGPMSWGQVGGLVPGIIIPVAVTLLIRLVVQLGQAREEIAALAAAAERDRLARDLHDVLGHSLTTITVKTGLARRVLESGGDPERALTELRDVERLSRQAHNEVRLTVAGRRRPSLAAELAGARAALRAAGISPILPPSADRVPAELAEPFAYVLREGVTNVIRHSGATRCEVLFGDDWLEVRDNGPGRNAAGPGNGLTGLAERLRAVGGKVEAGPLPAGGFRLRASRA</sequence>
<dbReference type="InterPro" id="IPR036890">
    <property type="entry name" value="HATPase_C_sf"/>
</dbReference>
<evidence type="ECO:0000256" key="4">
    <source>
        <dbReference type="SAM" id="Phobius"/>
    </source>
</evidence>
<dbReference type="InterPro" id="IPR011712">
    <property type="entry name" value="Sig_transdc_His_kin_sub3_dim/P"/>
</dbReference>
<dbReference type="GO" id="GO:0000155">
    <property type="term" value="F:phosphorelay sensor kinase activity"/>
    <property type="evidence" value="ECO:0007669"/>
    <property type="project" value="InterPro"/>
</dbReference>
<comment type="caution">
    <text evidence="6">The sequence shown here is derived from an EMBL/GenBank/DDBJ whole genome shotgun (WGS) entry which is preliminary data.</text>
</comment>
<feature type="transmembrane region" description="Helical" evidence="4">
    <location>
        <begin position="87"/>
        <end position="104"/>
    </location>
</feature>
<dbReference type="InterPro" id="IPR050482">
    <property type="entry name" value="Sensor_HK_TwoCompSys"/>
</dbReference>
<dbReference type="RefSeq" id="WP_210157263.1">
    <property type="nucleotide sequence ID" value="NZ_JAFCNB010000010.1"/>
</dbReference>
<evidence type="ECO:0000313" key="6">
    <source>
        <dbReference type="EMBL" id="MBP2705982.1"/>
    </source>
</evidence>
<feature type="domain" description="Signal transduction histidine kinase subgroup 3 dimerisation and phosphoacceptor" evidence="5">
    <location>
        <begin position="198"/>
        <end position="265"/>
    </location>
</feature>
<keyword evidence="7" id="KW-1185">Reference proteome</keyword>
<dbReference type="AlphaFoldDB" id="A0A940WMA7"/>
<dbReference type="Gene3D" id="1.20.5.1930">
    <property type="match status" value="1"/>
</dbReference>
<dbReference type="SUPFAM" id="SSF55874">
    <property type="entry name" value="ATPase domain of HSP90 chaperone/DNA topoisomerase II/histidine kinase"/>
    <property type="match status" value="1"/>
</dbReference>
<proteinExistence type="predicted"/>